<protein>
    <submittedName>
        <fullName evidence="2">Uncharacterized protein</fullName>
    </submittedName>
</protein>
<dbReference type="AlphaFoldDB" id="A0A0D3F017"/>
<accession>A0A0D3F017</accession>
<evidence type="ECO:0000313" key="2">
    <source>
        <dbReference type="EnsemblPlants" id="OBART02G01840.1"/>
    </source>
</evidence>
<organism evidence="2">
    <name type="scientific">Oryza barthii</name>
    <dbReference type="NCBI Taxonomy" id="65489"/>
    <lineage>
        <taxon>Eukaryota</taxon>
        <taxon>Viridiplantae</taxon>
        <taxon>Streptophyta</taxon>
        <taxon>Embryophyta</taxon>
        <taxon>Tracheophyta</taxon>
        <taxon>Spermatophyta</taxon>
        <taxon>Magnoliopsida</taxon>
        <taxon>Liliopsida</taxon>
        <taxon>Poales</taxon>
        <taxon>Poaceae</taxon>
        <taxon>BOP clade</taxon>
        <taxon>Oryzoideae</taxon>
        <taxon>Oryzeae</taxon>
        <taxon>Oryzinae</taxon>
        <taxon>Oryza</taxon>
    </lineage>
</organism>
<reference evidence="2" key="1">
    <citation type="journal article" date="2009" name="Rice">
        <title>De Novo Next Generation Sequencing of Plant Genomes.</title>
        <authorList>
            <person name="Rounsley S."/>
            <person name="Marri P.R."/>
            <person name="Yu Y."/>
            <person name="He R."/>
            <person name="Sisneros N."/>
            <person name="Goicoechea J.L."/>
            <person name="Lee S.J."/>
            <person name="Angelova A."/>
            <person name="Kudrna D."/>
            <person name="Luo M."/>
            <person name="Affourtit J."/>
            <person name="Desany B."/>
            <person name="Knight J."/>
            <person name="Niazi F."/>
            <person name="Egholm M."/>
            <person name="Wing R.A."/>
        </authorList>
    </citation>
    <scope>NUCLEOTIDE SEQUENCE [LARGE SCALE GENOMIC DNA]</scope>
    <source>
        <strain evidence="2">cv. IRGC 105608</strain>
    </source>
</reference>
<name>A0A0D3F017_9ORYZ</name>
<dbReference type="EnsemblPlants" id="OBART02G01840.1">
    <property type="protein sequence ID" value="OBART02G01840.1"/>
    <property type="gene ID" value="OBART02G01840"/>
</dbReference>
<reference evidence="2" key="2">
    <citation type="submission" date="2015-03" db="UniProtKB">
        <authorList>
            <consortium name="EnsemblPlants"/>
        </authorList>
    </citation>
    <scope>IDENTIFICATION</scope>
</reference>
<sequence>MEAYNIEIESIHLHKEGSIESNDKSNQSIGGGGDSALASTHPSPRPPPLRRLPGIAARRRGRPSDYNLREKLSGF</sequence>
<keyword evidence="3" id="KW-1185">Reference proteome</keyword>
<proteinExistence type="predicted"/>
<dbReference type="Gramene" id="OBART02G01840.1">
    <property type="protein sequence ID" value="OBART02G01840.1"/>
    <property type="gene ID" value="OBART02G01840"/>
</dbReference>
<dbReference type="HOGENOM" id="CLU_2674985_0_0_1"/>
<feature type="region of interest" description="Disordered" evidence="1">
    <location>
        <begin position="15"/>
        <end position="75"/>
    </location>
</feature>
<evidence type="ECO:0000256" key="1">
    <source>
        <dbReference type="SAM" id="MobiDB-lite"/>
    </source>
</evidence>
<dbReference type="Proteomes" id="UP000026960">
    <property type="component" value="Chromosome 2"/>
</dbReference>
<dbReference type="PaxDb" id="65489-OBART02G01840.1"/>
<evidence type="ECO:0000313" key="3">
    <source>
        <dbReference type="Proteomes" id="UP000026960"/>
    </source>
</evidence>